<dbReference type="Pfam" id="PF19029">
    <property type="entry name" value="DUF883_C"/>
    <property type="match status" value="1"/>
</dbReference>
<evidence type="ECO:0000256" key="1">
    <source>
        <dbReference type="ARBA" id="ARBA00004377"/>
    </source>
</evidence>
<organism evidence="11 12">
    <name type="scientific">Chitinimonas viridis</name>
    <dbReference type="NCBI Taxonomy" id="664880"/>
    <lineage>
        <taxon>Bacteria</taxon>
        <taxon>Pseudomonadati</taxon>
        <taxon>Pseudomonadota</taxon>
        <taxon>Betaproteobacteria</taxon>
        <taxon>Neisseriales</taxon>
        <taxon>Chitinibacteraceae</taxon>
        <taxon>Chitinimonas</taxon>
    </lineage>
</organism>
<evidence type="ECO:0000256" key="4">
    <source>
        <dbReference type="ARBA" id="ARBA00022519"/>
    </source>
</evidence>
<feature type="transmembrane region" description="Helical" evidence="8">
    <location>
        <begin position="76"/>
        <end position="94"/>
    </location>
</feature>
<keyword evidence="12" id="KW-1185">Reference proteome</keyword>
<protein>
    <submittedName>
        <fullName evidence="11">DUF883 family protein</fullName>
    </submittedName>
</protein>
<dbReference type="PANTHER" id="PTHR35893">
    <property type="entry name" value="INNER MEMBRANE PROTEIN-RELATED"/>
    <property type="match status" value="1"/>
</dbReference>
<dbReference type="InterPro" id="IPR010279">
    <property type="entry name" value="YqjD/ElaB"/>
</dbReference>
<evidence type="ECO:0000256" key="3">
    <source>
        <dbReference type="ARBA" id="ARBA00022475"/>
    </source>
</evidence>
<comment type="subcellular location">
    <subcellularLocation>
        <location evidence="1">Cell inner membrane</location>
        <topology evidence="1">Single-pass membrane protein</topology>
    </subcellularLocation>
</comment>
<dbReference type="EMBL" id="JAUFPU010000002">
    <property type="protein sequence ID" value="MDN3575478.1"/>
    <property type="molecule type" value="Genomic_DNA"/>
</dbReference>
<feature type="domain" description="DUF883" evidence="9">
    <location>
        <begin position="12"/>
        <end position="49"/>
    </location>
</feature>
<proteinExistence type="inferred from homology"/>
<sequence>MNEVRSNAVDHDLKTLVTDAQALFQSAAALTGEKAEEARTRGMRLLDSALTKAQEVQAGGKKIIASTDHYVKENPWRAIGMAAGAGLLVGVFLGRR</sequence>
<evidence type="ECO:0000259" key="9">
    <source>
        <dbReference type="Pfam" id="PF05957"/>
    </source>
</evidence>
<evidence type="ECO:0000256" key="6">
    <source>
        <dbReference type="ARBA" id="ARBA00022989"/>
    </source>
</evidence>
<keyword evidence="3" id="KW-1003">Cell membrane</keyword>
<keyword evidence="7 8" id="KW-0472">Membrane</keyword>
<evidence type="ECO:0000313" key="12">
    <source>
        <dbReference type="Proteomes" id="UP001180081"/>
    </source>
</evidence>
<dbReference type="Pfam" id="PF05957">
    <property type="entry name" value="DUF883"/>
    <property type="match status" value="1"/>
</dbReference>
<accession>A0ABT8B056</accession>
<keyword evidence="4" id="KW-0997">Cell inner membrane</keyword>
<dbReference type="Proteomes" id="UP001180081">
    <property type="component" value="Unassembled WGS sequence"/>
</dbReference>
<comment type="caution">
    <text evidence="11">The sequence shown here is derived from an EMBL/GenBank/DDBJ whole genome shotgun (WGS) entry which is preliminary data.</text>
</comment>
<evidence type="ECO:0000313" key="11">
    <source>
        <dbReference type="EMBL" id="MDN3575478.1"/>
    </source>
</evidence>
<name>A0ABT8B056_9NEIS</name>
<dbReference type="InterPro" id="IPR043604">
    <property type="entry name" value="DUF883_N"/>
</dbReference>
<evidence type="ECO:0000256" key="8">
    <source>
        <dbReference type="SAM" id="Phobius"/>
    </source>
</evidence>
<evidence type="ECO:0000256" key="2">
    <source>
        <dbReference type="ARBA" id="ARBA00010423"/>
    </source>
</evidence>
<evidence type="ECO:0000256" key="7">
    <source>
        <dbReference type="ARBA" id="ARBA00023136"/>
    </source>
</evidence>
<reference evidence="11" key="2">
    <citation type="submission" date="2023-06" db="EMBL/GenBank/DDBJ databases">
        <authorList>
            <person name="Lucena T."/>
            <person name="Sun Q."/>
        </authorList>
    </citation>
    <scope>NUCLEOTIDE SEQUENCE</scope>
    <source>
        <strain evidence="11">CECT 7703</strain>
    </source>
</reference>
<evidence type="ECO:0000259" key="10">
    <source>
        <dbReference type="Pfam" id="PF19029"/>
    </source>
</evidence>
<gene>
    <name evidence="11" type="ORF">QWZ03_01670</name>
</gene>
<dbReference type="RefSeq" id="WP_290331133.1">
    <property type="nucleotide sequence ID" value="NZ_JAUFPU010000002.1"/>
</dbReference>
<dbReference type="PANTHER" id="PTHR35893:SF3">
    <property type="entry name" value="INNER MEMBRANE PROTEIN"/>
    <property type="match status" value="1"/>
</dbReference>
<keyword evidence="6 8" id="KW-1133">Transmembrane helix</keyword>
<dbReference type="InterPro" id="IPR043605">
    <property type="entry name" value="DUF883_C"/>
</dbReference>
<comment type="similarity">
    <text evidence="2">Belongs to the ElaB/YgaM/YqjD family.</text>
</comment>
<keyword evidence="5 8" id="KW-0812">Transmembrane</keyword>
<reference evidence="11" key="1">
    <citation type="journal article" date="2014" name="Int. J. Syst. Evol. Microbiol.">
        <title>Complete genome of a new Firmicutes species belonging to the dominant human colonic microbiota ('Ruminococcus bicirculans') reveals two chromosomes and a selective capacity to utilize plant glucans.</title>
        <authorList>
            <consortium name="NISC Comparative Sequencing Program"/>
            <person name="Wegmann U."/>
            <person name="Louis P."/>
            <person name="Goesmann A."/>
            <person name="Henrissat B."/>
            <person name="Duncan S.H."/>
            <person name="Flint H.J."/>
        </authorList>
    </citation>
    <scope>NUCLEOTIDE SEQUENCE</scope>
    <source>
        <strain evidence="11">CECT 7703</strain>
    </source>
</reference>
<feature type="domain" description="DUF883" evidence="10">
    <location>
        <begin position="67"/>
        <end position="96"/>
    </location>
</feature>
<evidence type="ECO:0000256" key="5">
    <source>
        <dbReference type="ARBA" id="ARBA00022692"/>
    </source>
</evidence>